<keyword evidence="3" id="KW-0472">Membrane</keyword>
<reference evidence="5 7" key="2">
    <citation type="submission" date="2018-11" db="EMBL/GenBank/DDBJ databases">
        <authorList>
            <consortium name="Pathogen Informatics"/>
        </authorList>
    </citation>
    <scope>NUCLEOTIDE SEQUENCE [LARGE SCALE GENOMIC DNA]</scope>
</reference>
<feature type="region of interest" description="Disordered" evidence="2">
    <location>
        <begin position="161"/>
        <end position="292"/>
    </location>
</feature>
<evidence type="ECO:0000256" key="3">
    <source>
        <dbReference type="SAM" id="Phobius"/>
    </source>
</evidence>
<dbReference type="Proteomes" id="UP000274756">
    <property type="component" value="Unassembled WGS sequence"/>
</dbReference>
<name>A0A0N4U5C7_DRAME</name>
<keyword evidence="3" id="KW-1133">Transmembrane helix</keyword>
<evidence type="ECO:0000313" key="5">
    <source>
        <dbReference type="EMBL" id="VDN56430.1"/>
    </source>
</evidence>
<dbReference type="Pfam" id="PF01391">
    <property type="entry name" value="Collagen"/>
    <property type="match status" value="2"/>
</dbReference>
<dbReference type="EMBL" id="UYYG01001155">
    <property type="protein sequence ID" value="VDN56430.1"/>
    <property type="molecule type" value="Genomic_DNA"/>
</dbReference>
<accession>A0A0N4U5C7</accession>
<dbReference type="PANTHER" id="PTHR24637">
    <property type="entry name" value="COLLAGEN"/>
    <property type="match status" value="1"/>
</dbReference>
<feature type="compositionally biased region" description="Pro residues" evidence="2">
    <location>
        <begin position="162"/>
        <end position="173"/>
    </location>
</feature>
<protein>
    <submittedName>
        <fullName evidence="8">Col_cuticle_N domain-containing protein</fullName>
    </submittedName>
</protein>
<keyword evidence="7" id="KW-1185">Reference proteome</keyword>
<dbReference type="Proteomes" id="UP000038040">
    <property type="component" value="Unplaced"/>
</dbReference>
<dbReference type="STRING" id="318479.A0A0N4U5C7"/>
<dbReference type="GO" id="GO:0042302">
    <property type="term" value="F:structural constituent of cuticle"/>
    <property type="evidence" value="ECO:0007669"/>
    <property type="project" value="InterPro"/>
</dbReference>
<dbReference type="Pfam" id="PF01484">
    <property type="entry name" value="Col_cuticle_N"/>
    <property type="match status" value="1"/>
</dbReference>
<feature type="region of interest" description="Disordered" evidence="2">
    <location>
        <begin position="104"/>
        <end position="131"/>
    </location>
</feature>
<keyword evidence="1" id="KW-0677">Repeat</keyword>
<dbReference type="WBParaSite" id="DME_0000204301-mRNA-1">
    <property type="protein sequence ID" value="DME_0000204301-mRNA-1"/>
    <property type="gene ID" value="DME_0000204301"/>
</dbReference>
<dbReference type="AlphaFoldDB" id="A0A0N4U5C7"/>
<evidence type="ECO:0000313" key="7">
    <source>
        <dbReference type="Proteomes" id="UP000274756"/>
    </source>
</evidence>
<gene>
    <name evidence="5" type="ORF">DME_LOCUS6403</name>
</gene>
<feature type="compositionally biased region" description="Gly residues" evidence="2">
    <location>
        <begin position="232"/>
        <end position="241"/>
    </location>
</feature>
<dbReference type="InterPro" id="IPR002486">
    <property type="entry name" value="Col_cuticle_N"/>
</dbReference>
<evidence type="ECO:0000313" key="8">
    <source>
        <dbReference type="WBParaSite" id="DME_0000204301-mRNA-1"/>
    </source>
</evidence>
<dbReference type="PANTHER" id="PTHR24637:SF294">
    <property type="entry name" value="NEMATODE CUTICLE COLLAGEN N-TERMINAL DOMAIN-CONTAINING PROTEIN"/>
    <property type="match status" value="1"/>
</dbReference>
<evidence type="ECO:0000259" key="4">
    <source>
        <dbReference type="SMART" id="SM01088"/>
    </source>
</evidence>
<feature type="domain" description="Nematode cuticle collagen N-terminal" evidence="4">
    <location>
        <begin position="8"/>
        <end position="60"/>
    </location>
</feature>
<evidence type="ECO:0000256" key="2">
    <source>
        <dbReference type="SAM" id="MobiDB-lite"/>
    </source>
</evidence>
<evidence type="ECO:0000256" key="1">
    <source>
        <dbReference type="ARBA" id="ARBA00022737"/>
    </source>
</evidence>
<evidence type="ECO:0000313" key="6">
    <source>
        <dbReference type="Proteomes" id="UP000038040"/>
    </source>
</evidence>
<reference evidence="8" key="1">
    <citation type="submission" date="2017-02" db="UniProtKB">
        <authorList>
            <consortium name="WormBaseParasite"/>
        </authorList>
    </citation>
    <scope>IDENTIFICATION</scope>
</reference>
<proteinExistence type="predicted"/>
<sequence>MMVIEVRKVGLVAILTSFATIIAALYFVPSIIHMVQHIEERLKIDSDEFRLMADEAWDHLARVKGLRRAKRQHDNLRTTNEYLKSYARHQAQCECDIHNTCPPGPPGQPGLPGMDGEPGFPGAPGAPGLPGNASPVTVDYATKIKILLLSDLQAGGCRVCPNGPPGPTGPPGLPGATGEPGCSGPKGRNGEQGRPGYPGNVGAPGLSGKPGTDGDAGSPGINGTRGLKGLPGKKGGAGPAGPKGPEGYPGQSGQRGRDGEPGPQGFVGELGLPGQPGTPGIPGRPGMAGEDASYCSCPPRSIAVHKPTIYVQTPAYIQTPTYIQTPGIPHIQEIIPNPPSDESQLYDNKNV</sequence>
<feature type="transmembrane region" description="Helical" evidence="3">
    <location>
        <begin position="9"/>
        <end position="28"/>
    </location>
</feature>
<dbReference type="SMART" id="SM01088">
    <property type="entry name" value="Col_cuticle_N"/>
    <property type="match status" value="1"/>
</dbReference>
<dbReference type="OrthoDB" id="10037288at2759"/>
<dbReference type="InterPro" id="IPR008160">
    <property type="entry name" value="Collagen"/>
</dbReference>
<keyword evidence="3" id="KW-0812">Transmembrane</keyword>
<organism evidence="6 8">
    <name type="scientific">Dracunculus medinensis</name>
    <name type="common">Guinea worm</name>
    <dbReference type="NCBI Taxonomy" id="318479"/>
    <lineage>
        <taxon>Eukaryota</taxon>
        <taxon>Metazoa</taxon>
        <taxon>Ecdysozoa</taxon>
        <taxon>Nematoda</taxon>
        <taxon>Chromadorea</taxon>
        <taxon>Rhabditida</taxon>
        <taxon>Spirurina</taxon>
        <taxon>Dracunculoidea</taxon>
        <taxon>Dracunculidae</taxon>
        <taxon>Dracunculus</taxon>
    </lineage>
</organism>